<dbReference type="PANTHER" id="PTHR43060:SF14">
    <property type="entry name" value="DEHYDROGENASE-LIKE PROTEIN"/>
    <property type="match status" value="1"/>
</dbReference>
<dbReference type="GO" id="GO:0016491">
    <property type="term" value="F:oxidoreductase activity"/>
    <property type="evidence" value="ECO:0007669"/>
    <property type="project" value="UniProtKB-KW"/>
</dbReference>
<dbReference type="SUPFAM" id="SSF51735">
    <property type="entry name" value="NAD(P)-binding Rossmann-fold domains"/>
    <property type="match status" value="1"/>
</dbReference>
<dbReference type="AlphaFoldDB" id="A0A3B0FKH5"/>
<keyword evidence="3" id="KW-0520">NAD</keyword>
<dbReference type="InterPro" id="IPR015815">
    <property type="entry name" value="HIBADH-related"/>
</dbReference>
<organism evidence="7 8">
    <name type="scientific">Pseudarthrobacter phenanthrenivorans</name>
    <name type="common">Arthrobacter phenanthrenivorans</name>
    <dbReference type="NCBI Taxonomy" id="361575"/>
    <lineage>
        <taxon>Bacteria</taxon>
        <taxon>Bacillati</taxon>
        <taxon>Actinomycetota</taxon>
        <taxon>Actinomycetes</taxon>
        <taxon>Micrococcales</taxon>
        <taxon>Micrococcaceae</taxon>
        <taxon>Pseudarthrobacter</taxon>
    </lineage>
</organism>
<dbReference type="InterPro" id="IPR029154">
    <property type="entry name" value="HIBADH-like_NADP-bd"/>
</dbReference>
<dbReference type="InterPro" id="IPR008927">
    <property type="entry name" value="6-PGluconate_DH-like_C_sf"/>
</dbReference>
<evidence type="ECO:0000259" key="6">
    <source>
        <dbReference type="Pfam" id="PF14833"/>
    </source>
</evidence>
<comment type="similarity">
    <text evidence="1">Belongs to the HIBADH-related family.</text>
</comment>
<reference evidence="8" key="2">
    <citation type="submission" date="2018-10" db="EMBL/GenBank/DDBJ databases">
        <authorList>
            <person name="Wang Y."/>
            <person name="Wang J."/>
            <person name="Yang X."/>
            <person name="Wang Z."/>
            <person name="Huang Y."/>
        </authorList>
    </citation>
    <scope>NUCLEOTIDE SEQUENCE [LARGE SCALE GENOMIC DNA]</scope>
    <source>
        <strain evidence="8">J015</strain>
    </source>
</reference>
<evidence type="ECO:0000256" key="3">
    <source>
        <dbReference type="ARBA" id="ARBA00023027"/>
    </source>
</evidence>
<dbReference type="GO" id="GO:0051287">
    <property type="term" value="F:NAD binding"/>
    <property type="evidence" value="ECO:0007669"/>
    <property type="project" value="InterPro"/>
</dbReference>
<reference evidence="7 8" key="1">
    <citation type="submission" date="2018-10" db="EMBL/GenBank/DDBJ databases">
        <title>Genome-guide identification and characterization of bacteria that degrade polycyclic aromatic hydrocarbons and resist hexavalent chromium simultaneously.</title>
        <authorList>
            <person name="Feng H."/>
        </authorList>
    </citation>
    <scope>NUCLEOTIDE SEQUENCE [LARGE SCALE GENOMIC DNA]</scope>
    <source>
        <strain evidence="7 8">J015</strain>
    </source>
</reference>
<evidence type="ECO:0000259" key="5">
    <source>
        <dbReference type="Pfam" id="PF03446"/>
    </source>
</evidence>
<dbReference type="PIRSF" id="PIRSF000103">
    <property type="entry name" value="HIBADH"/>
    <property type="match status" value="1"/>
</dbReference>
<dbReference type="EMBL" id="RBNH01000024">
    <property type="protein sequence ID" value="RKO20399.1"/>
    <property type="molecule type" value="Genomic_DNA"/>
</dbReference>
<evidence type="ECO:0000313" key="8">
    <source>
        <dbReference type="Proteomes" id="UP000273159"/>
    </source>
</evidence>
<dbReference type="Proteomes" id="UP000273159">
    <property type="component" value="Unassembled WGS sequence"/>
</dbReference>
<evidence type="ECO:0000256" key="4">
    <source>
        <dbReference type="PIRSR" id="PIRSR000103-1"/>
    </source>
</evidence>
<dbReference type="Pfam" id="PF03446">
    <property type="entry name" value="NAD_binding_2"/>
    <property type="match status" value="1"/>
</dbReference>
<sequence>MDASHVGVVGLGGMGKALAESLIAAEHPVAVWDRHTDRVATTAMIGAAPSVSQRQLAEQSQVIFIALPNPTAVREVLYDAESGVLAGLRPEALIVDMTTGNPELAQEVARRVAEIGNGARYVDAPVSGKAPNLTVMIGGKAGVLGSAESIVEDIAGALIYTGALGDGFATKLVHQHVKYATHLAVAEALVMAQQAGLDLPKVIEALERSSGVLGGLKGVLEYYSGNRRAVAKHAPVTTISKDMRLAAALADSVGVTSATLLAAVEFFGAAADSDYAKRPYPESTELLAQWRTTAKVG</sequence>
<dbReference type="InterPro" id="IPR036291">
    <property type="entry name" value="NAD(P)-bd_dom_sf"/>
</dbReference>
<comment type="caution">
    <text evidence="7">The sequence shown here is derived from an EMBL/GenBank/DDBJ whole genome shotgun (WGS) entry which is preliminary data.</text>
</comment>
<evidence type="ECO:0000313" key="7">
    <source>
        <dbReference type="EMBL" id="RKO20399.1"/>
    </source>
</evidence>
<dbReference type="InterPro" id="IPR013328">
    <property type="entry name" value="6PGD_dom2"/>
</dbReference>
<accession>A0A3B0FKH5</accession>
<protein>
    <submittedName>
        <fullName evidence="7">NAD(P)-dependent oxidoreductase</fullName>
    </submittedName>
</protein>
<dbReference type="Gene3D" id="1.10.1040.10">
    <property type="entry name" value="N-(1-d-carboxylethyl)-l-norvaline Dehydrogenase, domain 2"/>
    <property type="match status" value="1"/>
</dbReference>
<keyword evidence="2" id="KW-0560">Oxidoreductase</keyword>
<dbReference type="Pfam" id="PF14833">
    <property type="entry name" value="NAD_binding_11"/>
    <property type="match status" value="1"/>
</dbReference>
<gene>
    <name evidence="7" type="ORF">D7Z96_18660</name>
</gene>
<dbReference type="RefSeq" id="WP_120693509.1">
    <property type="nucleotide sequence ID" value="NZ_RBNH01000024.1"/>
</dbReference>
<dbReference type="InterPro" id="IPR006115">
    <property type="entry name" value="6PGDH_NADP-bd"/>
</dbReference>
<feature type="domain" description="3-hydroxyisobutyrate dehydrogenase-like NAD-binding" evidence="6">
    <location>
        <begin position="165"/>
        <end position="274"/>
    </location>
</feature>
<proteinExistence type="inferred from homology"/>
<name>A0A3B0FKH5_PSEPS</name>
<dbReference type="SUPFAM" id="SSF48179">
    <property type="entry name" value="6-phosphogluconate dehydrogenase C-terminal domain-like"/>
    <property type="match status" value="1"/>
</dbReference>
<evidence type="ECO:0000256" key="1">
    <source>
        <dbReference type="ARBA" id="ARBA00009080"/>
    </source>
</evidence>
<dbReference type="GO" id="GO:0050661">
    <property type="term" value="F:NADP binding"/>
    <property type="evidence" value="ECO:0007669"/>
    <property type="project" value="InterPro"/>
</dbReference>
<dbReference type="PANTHER" id="PTHR43060">
    <property type="entry name" value="3-HYDROXYISOBUTYRATE DEHYDROGENASE-LIKE 1, MITOCHONDRIAL-RELATED"/>
    <property type="match status" value="1"/>
</dbReference>
<dbReference type="Gene3D" id="3.40.50.720">
    <property type="entry name" value="NAD(P)-binding Rossmann-like Domain"/>
    <property type="match status" value="1"/>
</dbReference>
<feature type="domain" description="6-phosphogluconate dehydrogenase NADP-binding" evidence="5">
    <location>
        <begin position="6"/>
        <end position="162"/>
    </location>
</feature>
<feature type="active site" evidence="4">
    <location>
        <position position="171"/>
    </location>
</feature>
<evidence type="ECO:0000256" key="2">
    <source>
        <dbReference type="ARBA" id="ARBA00023002"/>
    </source>
</evidence>